<feature type="transmembrane region" description="Helical" evidence="2">
    <location>
        <begin position="166"/>
        <end position="182"/>
    </location>
</feature>
<protein>
    <recommendedName>
        <fullName evidence="5">DUF4064 domain-containing protein</fullName>
    </recommendedName>
</protein>
<feature type="transmembrane region" description="Helical" evidence="2">
    <location>
        <begin position="137"/>
        <end position="159"/>
    </location>
</feature>
<gene>
    <name evidence="3" type="ORF">SAMN04489745_0988</name>
</gene>
<keyword evidence="2" id="KW-0812">Transmembrane</keyword>
<feature type="transmembrane region" description="Helical" evidence="2">
    <location>
        <begin position="188"/>
        <end position="205"/>
    </location>
</feature>
<accession>A0A1H4LGT5</accession>
<dbReference type="STRING" id="156980.SAMN04489745_0988"/>
<dbReference type="EMBL" id="FNSN01000003">
    <property type="protein sequence ID" value="SEB69445.1"/>
    <property type="molecule type" value="Genomic_DNA"/>
</dbReference>
<feature type="compositionally biased region" description="Low complexity" evidence="1">
    <location>
        <begin position="44"/>
        <end position="55"/>
    </location>
</feature>
<evidence type="ECO:0008006" key="5">
    <source>
        <dbReference type="Google" id="ProtNLM"/>
    </source>
</evidence>
<keyword evidence="2" id="KW-0472">Membrane</keyword>
<evidence type="ECO:0000256" key="1">
    <source>
        <dbReference type="SAM" id="MobiDB-lite"/>
    </source>
</evidence>
<dbReference type="RefSeq" id="WP_074784036.1">
    <property type="nucleotide sequence ID" value="NZ_FNSN01000003.1"/>
</dbReference>
<feature type="region of interest" description="Disordered" evidence="1">
    <location>
        <begin position="1"/>
        <end position="79"/>
    </location>
</feature>
<keyword evidence="2" id="KW-1133">Transmembrane helix</keyword>
<dbReference type="Proteomes" id="UP000182652">
    <property type="component" value="Unassembled WGS sequence"/>
</dbReference>
<feature type="transmembrane region" description="Helical" evidence="2">
    <location>
        <begin position="90"/>
        <end position="111"/>
    </location>
</feature>
<feature type="compositionally biased region" description="Polar residues" evidence="1">
    <location>
        <begin position="1"/>
        <end position="23"/>
    </location>
</feature>
<proteinExistence type="predicted"/>
<sequence length="218" mass="22886">MSSTPNEPATPQQPGQNQPSSAPQYGANPSAPQYGAPQTGAPQYGAPPAYGSQPGPAGPGYPGAPQWPGESPYSGGQTPVARPQKVEISFWLIIAAGVLNLIGAILGAMFISDTAQYRDLVRQMEQSGGSADSLRSMVTLMAIVFGVVQLALYLLVAFFVRKGANWARILGTVFAALSLMGLFGGNVINIIVVVMGIAAIVLLYLKDTSPYFAKRPKF</sequence>
<reference evidence="3 4" key="1">
    <citation type="submission" date="2016-10" db="EMBL/GenBank/DDBJ databases">
        <authorList>
            <person name="de Groot N.N."/>
        </authorList>
    </citation>
    <scope>NUCLEOTIDE SEQUENCE [LARGE SCALE GENOMIC DNA]</scope>
    <source>
        <strain evidence="3 4">DSM 10495</strain>
    </source>
</reference>
<evidence type="ECO:0000256" key="2">
    <source>
        <dbReference type="SAM" id="Phobius"/>
    </source>
</evidence>
<evidence type="ECO:0000313" key="3">
    <source>
        <dbReference type="EMBL" id="SEB69445.1"/>
    </source>
</evidence>
<dbReference type="AlphaFoldDB" id="A0A1H4LGT5"/>
<name>A0A1H4LGT5_9MICC</name>
<organism evidence="3 4">
    <name type="scientific">Arthrobacter woluwensis</name>
    <dbReference type="NCBI Taxonomy" id="156980"/>
    <lineage>
        <taxon>Bacteria</taxon>
        <taxon>Bacillati</taxon>
        <taxon>Actinomycetota</taxon>
        <taxon>Actinomycetes</taxon>
        <taxon>Micrococcales</taxon>
        <taxon>Micrococcaceae</taxon>
        <taxon>Arthrobacter</taxon>
    </lineage>
</organism>
<keyword evidence="4" id="KW-1185">Reference proteome</keyword>
<evidence type="ECO:0000313" key="4">
    <source>
        <dbReference type="Proteomes" id="UP000182652"/>
    </source>
</evidence>